<dbReference type="GO" id="GO:0019905">
    <property type="term" value="F:syntaxin binding"/>
    <property type="evidence" value="ECO:0007669"/>
    <property type="project" value="TreeGrafter"/>
</dbReference>
<feature type="region of interest" description="Disordered" evidence="9">
    <location>
        <begin position="268"/>
        <end position="305"/>
    </location>
</feature>
<evidence type="ECO:0000256" key="7">
    <source>
        <dbReference type="ARBA" id="ARBA00040047"/>
    </source>
</evidence>
<dbReference type="OMA" id="RSWFHAA"/>
<dbReference type="GeneID" id="108674811"/>
<keyword evidence="4" id="KW-0931">ER-Golgi transport</keyword>
<dbReference type="InterPro" id="IPR011990">
    <property type="entry name" value="TPR-like_helical_dom_sf"/>
</dbReference>
<dbReference type="OrthoDB" id="26569at2759"/>
<sequence length="305" mass="33959">MAANKKVEEALAHIRDAEKCLKTGLLKWNPDYDEAADYYNKAAVCYKAARQHPQCVQCYIKASDNYRICRSYFAAAKALENASLISKEMGELDSVAQLAERACKLYRDNGTVDTAAMVLDKAAKIIEGTRPQRAVDLYKQAVDIALCEAQPRRAAEYQSKLCRLYVRQHMLIEAAEAIRTNITFFRDGDFTDPISREVVALVLVQIARGDHIAGEKALKEWGAYVTPEEMATLSALLEAFDEQDGEAARRLLRAPFIRSMDVEYSKLARDMDTPASKKEEARNGEEGLEGSSGAQGGDEEELDLC</sequence>
<evidence type="ECO:0000313" key="10">
    <source>
        <dbReference type="Proteomes" id="UP000694843"/>
    </source>
</evidence>
<keyword evidence="10" id="KW-1185">Reference proteome</keyword>
<reference evidence="11" key="1">
    <citation type="submission" date="2025-08" db="UniProtKB">
        <authorList>
            <consortium name="RefSeq"/>
        </authorList>
    </citation>
    <scope>IDENTIFICATION</scope>
    <source>
        <tissue evidence="11">Whole organism</tissue>
    </source>
</reference>
<dbReference type="GO" id="GO:0006886">
    <property type="term" value="P:intracellular protein transport"/>
    <property type="evidence" value="ECO:0007669"/>
    <property type="project" value="InterPro"/>
</dbReference>
<dbReference type="RefSeq" id="XP_018018272.1">
    <property type="nucleotide sequence ID" value="XM_018162783.2"/>
</dbReference>
<evidence type="ECO:0000256" key="4">
    <source>
        <dbReference type="ARBA" id="ARBA00022892"/>
    </source>
</evidence>
<dbReference type="AlphaFoldDB" id="A0A8B7NX03"/>
<evidence type="ECO:0000256" key="6">
    <source>
        <dbReference type="ARBA" id="ARBA00023136"/>
    </source>
</evidence>
<evidence type="ECO:0000256" key="3">
    <source>
        <dbReference type="ARBA" id="ARBA00022448"/>
    </source>
</evidence>
<dbReference type="Pfam" id="PF14938">
    <property type="entry name" value="SNAP"/>
    <property type="match status" value="1"/>
</dbReference>
<dbReference type="PANTHER" id="PTHR13768">
    <property type="entry name" value="SOLUBLE NSF ATTACHMENT PROTEIN SNAP"/>
    <property type="match status" value="1"/>
</dbReference>
<dbReference type="Gene3D" id="1.25.40.10">
    <property type="entry name" value="Tetratricopeptide repeat domain"/>
    <property type="match status" value="1"/>
</dbReference>
<dbReference type="Proteomes" id="UP000694843">
    <property type="component" value="Unplaced"/>
</dbReference>
<dbReference type="GO" id="GO:0005483">
    <property type="term" value="F:soluble NSF attachment protein activity"/>
    <property type="evidence" value="ECO:0007669"/>
    <property type="project" value="TreeGrafter"/>
</dbReference>
<dbReference type="KEGG" id="hazt:108674811"/>
<evidence type="ECO:0000256" key="2">
    <source>
        <dbReference type="ARBA" id="ARBA00010050"/>
    </source>
</evidence>
<name>A0A8B7NX03_HYAAZ</name>
<dbReference type="CTD" id="37842"/>
<dbReference type="GO" id="GO:0005774">
    <property type="term" value="C:vacuolar membrane"/>
    <property type="evidence" value="ECO:0007669"/>
    <property type="project" value="TreeGrafter"/>
</dbReference>
<accession>A0A8B7NX03</accession>
<dbReference type="GO" id="GO:0031201">
    <property type="term" value="C:SNARE complex"/>
    <property type="evidence" value="ECO:0007669"/>
    <property type="project" value="TreeGrafter"/>
</dbReference>
<keyword evidence="6" id="KW-0472">Membrane</keyword>
<gene>
    <name evidence="11" type="primary">LOC108674811</name>
</gene>
<comment type="similarity">
    <text evidence="2">Belongs to the SNAP family.</text>
</comment>
<evidence type="ECO:0000313" key="11">
    <source>
        <dbReference type="RefSeq" id="XP_018018272.1"/>
    </source>
</evidence>
<dbReference type="SUPFAM" id="SSF48452">
    <property type="entry name" value="TPR-like"/>
    <property type="match status" value="1"/>
</dbReference>
<comment type="subcellular location">
    <subcellularLocation>
        <location evidence="1">Membrane</location>
        <topology evidence="1">Peripheral membrane protein</topology>
    </subcellularLocation>
</comment>
<evidence type="ECO:0000256" key="1">
    <source>
        <dbReference type="ARBA" id="ARBA00004170"/>
    </source>
</evidence>
<dbReference type="PANTHER" id="PTHR13768:SF2">
    <property type="entry name" value="GAMMA-SOLUBLE NSF ATTACHMENT PROTEIN"/>
    <property type="match status" value="1"/>
</dbReference>
<dbReference type="GO" id="GO:0016192">
    <property type="term" value="P:vesicle-mediated transport"/>
    <property type="evidence" value="ECO:0007669"/>
    <property type="project" value="UniProtKB-KW"/>
</dbReference>
<evidence type="ECO:0000256" key="5">
    <source>
        <dbReference type="ARBA" id="ARBA00022927"/>
    </source>
</evidence>
<protein>
    <recommendedName>
        <fullName evidence="7">Gamma-soluble NSF attachment protein</fullName>
    </recommendedName>
    <alternativeName>
        <fullName evidence="8">N-ethylmaleimide-sensitive factor attachment protein gamma</fullName>
    </alternativeName>
</protein>
<keyword evidence="5" id="KW-0653">Protein transport</keyword>
<dbReference type="InterPro" id="IPR000744">
    <property type="entry name" value="NSF_attach"/>
</dbReference>
<keyword evidence="3" id="KW-0813">Transport</keyword>
<evidence type="ECO:0000256" key="8">
    <source>
        <dbReference type="ARBA" id="ARBA00042485"/>
    </source>
</evidence>
<organism evidence="10 11">
    <name type="scientific">Hyalella azteca</name>
    <name type="common">Amphipod</name>
    <dbReference type="NCBI Taxonomy" id="294128"/>
    <lineage>
        <taxon>Eukaryota</taxon>
        <taxon>Metazoa</taxon>
        <taxon>Ecdysozoa</taxon>
        <taxon>Arthropoda</taxon>
        <taxon>Crustacea</taxon>
        <taxon>Multicrustacea</taxon>
        <taxon>Malacostraca</taxon>
        <taxon>Eumalacostraca</taxon>
        <taxon>Peracarida</taxon>
        <taxon>Amphipoda</taxon>
        <taxon>Senticaudata</taxon>
        <taxon>Talitrida</taxon>
        <taxon>Talitroidea</taxon>
        <taxon>Hyalellidae</taxon>
        <taxon>Hyalella</taxon>
    </lineage>
</organism>
<proteinExistence type="inferred from homology"/>
<evidence type="ECO:0000256" key="9">
    <source>
        <dbReference type="SAM" id="MobiDB-lite"/>
    </source>
</evidence>
<feature type="compositionally biased region" description="Basic and acidic residues" evidence="9">
    <location>
        <begin position="268"/>
        <end position="285"/>
    </location>
</feature>